<protein>
    <recommendedName>
        <fullName evidence="2">DDE-1 domain-containing protein</fullName>
    </recommendedName>
</protein>
<accession>A0ABM1ZC69</accession>
<keyword evidence="4" id="KW-1185">Reference proteome</keyword>
<evidence type="ECO:0000313" key="4">
    <source>
        <dbReference type="Proteomes" id="UP000069940"/>
    </source>
</evidence>
<feature type="region of interest" description="Disordered" evidence="1">
    <location>
        <begin position="419"/>
        <end position="498"/>
    </location>
</feature>
<evidence type="ECO:0000256" key="1">
    <source>
        <dbReference type="SAM" id="MobiDB-lite"/>
    </source>
</evidence>
<feature type="compositionally biased region" description="Basic residues" evidence="1">
    <location>
        <begin position="484"/>
        <end position="498"/>
    </location>
</feature>
<dbReference type="PANTHER" id="PTHR19303">
    <property type="entry name" value="TRANSPOSON"/>
    <property type="match status" value="1"/>
</dbReference>
<dbReference type="PANTHER" id="PTHR19303:SF74">
    <property type="entry name" value="POGO TRANSPOSABLE ELEMENT WITH KRAB DOMAIN"/>
    <property type="match status" value="1"/>
</dbReference>
<name>A0ABM1ZC69_AEDAL</name>
<organism evidence="3 4">
    <name type="scientific">Aedes albopictus</name>
    <name type="common">Asian tiger mosquito</name>
    <name type="synonym">Stegomyia albopicta</name>
    <dbReference type="NCBI Taxonomy" id="7160"/>
    <lineage>
        <taxon>Eukaryota</taxon>
        <taxon>Metazoa</taxon>
        <taxon>Ecdysozoa</taxon>
        <taxon>Arthropoda</taxon>
        <taxon>Hexapoda</taxon>
        <taxon>Insecta</taxon>
        <taxon>Pterygota</taxon>
        <taxon>Neoptera</taxon>
        <taxon>Endopterygota</taxon>
        <taxon>Diptera</taxon>
        <taxon>Nematocera</taxon>
        <taxon>Culicoidea</taxon>
        <taxon>Culicidae</taxon>
        <taxon>Culicinae</taxon>
        <taxon>Aedini</taxon>
        <taxon>Aedes</taxon>
        <taxon>Stegomyia</taxon>
    </lineage>
</organism>
<dbReference type="RefSeq" id="XP_062704871.1">
    <property type="nucleotide sequence ID" value="XM_062848887.1"/>
</dbReference>
<dbReference type="InterPro" id="IPR050863">
    <property type="entry name" value="CenT-Element_Derived"/>
</dbReference>
<feature type="domain" description="DDE-1" evidence="2">
    <location>
        <begin position="208"/>
        <end position="340"/>
    </location>
</feature>
<dbReference type="GeneID" id="134287211"/>
<dbReference type="EnsemblMetazoa" id="AALFPA23_017121.R24969">
    <property type="protein sequence ID" value="AALFPA23_017121.P24969"/>
    <property type="gene ID" value="AALFPA23_017121"/>
</dbReference>
<dbReference type="InterPro" id="IPR004875">
    <property type="entry name" value="DDE_SF_endonuclease_dom"/>
</dbReference>
<proteinExistence type="predicted"/>
<sequence length="498" mass="56640">MVRTYRKADRSRKYTILSGIDSKECLEKVRAGKMSPTYAAKQLNCSRQTIYNKLRESHHRTPGHQKVFTDAEEASFSDHLCALSEWGFPVGTDDLREVVRVYLAKQNRQVPTFVNNKPSRDWVARFLRDHQELSKRFAQNIKLSRAGVTRESVEEYMVNLKDSLEEVPASNIFNYDETNLSDDPGKKLAICKRGLKYFENVRNFSKSATSVMFCGSATGQLLPPYVVFKAEHLWDSWTRNGPPGTRYNRSASGWFDEKIFEDWFKTLFLPATRHLKGPIALIGDNLSSHLNPTVIEICRQKNIRFICLPPNATHLTQPLDVAYFGPMKREWRKVLGRWRASREGSKNATIPKGRLGSLITELQTAMAPKTSRILVSGFRKCGIVPWNPHELLSQLPVVDVKIDLVGDSFKEFLKEHRDDVIGSTPGHQPKKKLKVSPGKSISPNEVLKRDPKPTSTTPAIRGRKPKHLTPDDKPRQNAESKSKQPTKRGRKPKKAALQ</sequence>
<dbReference type="InterPro" id="IPR036397">
    <property type="entry name" value="RNaseH_sf"/>
</dbReference>
<evidence type="ECO:0000313" key="3">
    <source>
        <dbReference type="EnsemblMetazoa" id="AALFPA23_017121.P24969"/>
    </source>
</evidence>
<dbReference type="Gene3D" id="3.30.420.10">
    <property type="entry name" value="Ribonuclease H-like superfamily/Ribonuclease H"/>
    <property type="match status" value="1"/>
</dbReference>
<reference evidence="4" key="1">
    <citation type="journal article" date="2015" name="Proc. Natl. Acad. Sci. U.S.A.">
        <title>Genome sequence of the Asian Tiger mosquito, Aedes albopictus, reveals insights into its biology, genetics, and evolution.</title>
        <authorList>
            <person name="Chen X.G."/>
            <person name="Jiang X."/>
            <person name="Gu J."/>
            <person name="Xu M."/>
            <person name="Wu Y."/>
            <person name="Deng Y."/>
            <person name="Zhang C."/>
            <person name="Bonizzoni M."/>
            <person name="Dermauw W."/>
            <person name="Vontas J."/>
            <person name="Armbruster P."/>
            <person name="Huang X."/>
            <person name="Yang Y."/>
            <person name="Zhang H."/>
            <person name="He W."/>
            <person name="Peng H."/>
            <person name="Liu Y."/>
            <person name="Wu K."/>
            <person name="Chen J."/>
            <person name="Lirakis M."/>
            <person name="Topalis P."/>
            <person name="Van Leeuwen T."/>
            <person name="Hall A.B."/>
            <person name="Jiang X."/>
            <person name="Thorpe C."/>
            <person name="Mueller R.L."/>
            <person name="Sun C."/>
            <person name="Waterhouse R.M."/>
            <person name="Yan G."/>
            <person name="Tu Z.J."/>
            <person name="Fang X."/>
            <person name="James A.A."/>
        </authorList>
    </citation>
    <scope>NUCLEOTIDE SEQUENCE [LARGE SCALE GENOMIC DNA]</scope>
    <source>
        <strain evidence="4">Foshan</strain>
    </source>
</reference>
<evidence type="ECO:0000259" key="2">
    <source>
        <dbReference type="Pfam" id="PF03184"/>
    </source>
</evidence>
<dbReference type="Proteomes" id="UP000069940">
    <property type="component" value="Unassembled WGS sequence"/>
</dbReference>
<reference evidence="3" key="2">
    <citation type="submission" date="2025-05" db="UniProtKB">
        <authorList>
            <consortium name="EnsemblMetazoa"/>
        </authorList>
    </citation>
    <scope>IDENTIFICATION</scope>
    <source>
        <strain evidence="3">Foshan</strain>
    </source>
</reference>
<dbReference type="Pfam" id="PF03184">
    <property type="entry name" value="DDE_1"/>
    <property type="match status" value="1"/>
</dbReference>
<feature type="compositionally biased region" description="Basic and acidic residues" evidence="1">
    <location>
        <begin position="468"/>
        <end position="482"/>
    </location>
</feature>